<evidence type="ECO:0000313" key="2">
    <source>
        <dbReference type="EMBL" id="SFI98455.1"/>
    </source>
</evidence>
<evidence type="ECO:0000256" key="1">
    <source>
        <dbReference type="SAM" id="SignalP"/>
    </source>
</evidence>
<feature type="signal peptide" evidence="1">
    <location>
        <begin position="1"/>
        <end position="19"/>
    </location>
</feature>
<accession>A0A1I3MP14</accession>
<dbReference type="STRING" id="390807.SAMN04488095_1905"/>
<gene>
    <name evidence="2" type="ORF">SAMN04488095_1905</name>
</gene>
<evidence type="ECO:0000313" key="3">
    <source>
        <dbReference type="Proteomes" id="UP000199110"/>
    </source>
</evidence>
<reference evidence="2 3" key="1">
    <citation type="submission" date="2016-10" db="EMBL/GenBank/DDBJ databases">
        <authorList>
            <person name="de Groot N.N."/>
        </authorList>
    </citation>
    <scope>NUCLEOTIDE SEQUENCE [LARGE SCALE GENOMIC DNA]</scope>
    <source>
        <strain evidence="2 3">DSM 19073</strain>
    </source>
</reference>
<organism evidence="2 3">
    <name type="scientific">Jannaschia pohangensis</name>
    <dbReference type="NCBI Taxonomy" id="390807"/>
    <lineage>
        <taxon>Bacteria</taxon>
        <taxon>Pseudomonadati</taxon>
        <taxon>Pseudomonadota</taxon>
        <taxon>Alphaproteobacteria</taxon>
        <taxon>Rhodobacterales</taxon>
        <taxon>Roseobacteraceae</taxon>
        <taxon>Jannaschia</taxon>
    </lineage>
</organism>
<keyword evidence="3" id="KW-1185">Reference proteome</keyword>
<feature type="chain" id="PRO_5011447291" evidence="1">
    <location>
        <begin position="20"/>
        <end position="193"/>
    </location>
</feature>
<dbReference type="OrthoDB" id="7725378at2"/>
<dbReference type="AlphaFoldDB" id="A0A1I3MP14"/>
<proteinExistence type="predicted"/>
<name>A0A1I3MP14_9RHOB</name>
<dbReference type="Proteomes" id="UP000199110">
    <property type="component" value="Unassembled WGS sequence"/>
</dbReference>
<dbReference type="RefSeq" id="WP_092779606.1">
    <property type="nucleotide sequence ID" value="NZ_FORA01000002.1"/>
</dbReference>
<keyword evidence="1" id="KW-0732">Signal</keyword>
<sequence>MIRPLFLAALLAAPIAAQAQDFAAGSEAKTWNLYAEEPARFTARVTDPLCELTGDCAADCGAGSRQLVLIREADDAMIFPLKNKQPAFTGAVNELAPFCQQVIEVDGLMLNDPDIGAVNVYLVQRLKPEGGDWRNADQWTKDWAEANPNALRPDGEAKGPWFRRDPRIRSEIEAEGYLGLGLEVDGPFIADWF</sequence>
<protein>
    <submittedName>
        <fullName evidence="2">Uncharacterized protein</fullName>
    </submittedName>
</protein>
<dbReference type="EMBL" id="FORA01000002">
    <property type="protein sequence ID" value="SFI98455.1"/>
    <property type="molecule type" value="Genomic_DNA"/>
</dbReference>